<organism evidence="2 3">
    <name type="scientific">Actinomadura rugatobispora</name>
    <dbReference type="NCBI Taxonomy" id="1994"/>
    <lineage>
        <taxon>Bacteria</taxon>
        <taxon>Bacillati</taxon>
        <taxon>Actinomycetota</taxon>
        <taxon>Actinomycetes</taxon>
        <taxon>Streptosporangiales</taxon>
        <taxon>Thermomonosporaceae</taxon>
        <taxon>Actinomadura</taxon>
    </lineage>
</organism>
<dbReference type="Pfam" id="PF13480">
    <property type="entry name" value="Acetyltransf_6"/>
    <property type="match status" value="1"/>
</dbReference>
<sequence length="366" mass="39801">MIAVHVAVTRPGELGPAELAAWRALQDGRPELANPFLSAGYAVAVDHVIAGARVAVLSERAGGDIVGFLPYELHGRVSAGAIGGWLSLGQGLVHAPGLELDARELLRSCGLSAYAFGTLAPGQPWFAPYATKRLDSAVMDLTGGFDAFAGSLRARGSKVVRQTRYKERKLGREAGEVSFAFDVRDDASLALVQSWKSAQYRAMGRADRFSRPWVVRLVERLHGTHDDGFAGVLSMLYAAGRPVAGHFGLRSDHTLVTWFPVYDPEFAKYSPGLVLHLRMAEEAAALGVRHIDMGPAVGWRYKEELRNHSITVAEGVVRRRSPGGAAHWLRHAPVTRGRDLVLGSERLYGMADRAMRGYGRWRSRGG</sequence>
<reference evidence="3" key="1">
    <citation type="journal article" date="2019" name="Int. J. Syst. Evol. Microbiol.">
        <title>The Global Catalogue of Microorganisms (GCM) 10K type strain sequencing project: providing services to taxonomists for standard genome sequencing and annotation.</title>
        <authorList>
            <consortium name="The Broad Institute Genomics Platform"/>
            <consortium name="The Broad Institute Genome Sequencing Center for Infectious Disease"/>
            <person name="Wu L."/>
            <person name="Ma J."/>
        </authorList>
    </citation>
    <scope>NUCLEOTIDE SEQUENCE [LARGE SCALE GENOMIC DNA]</scope>
    <source>
        <strain evidence="3">KCTC 42087</strain>
    </source>
</reference>
<evidence type="ECO:0000313" key="3">
    <source>
        <dbReference type="Proteomes" id="UP001596074"/>
    </source>
</evidence>
<feature type="domain" description="BioF2-like acetyltransferase" evidence="1">
    <location>
        <begin position="158"/>
        <end position="302"/>
    </location>
</feature>
<dbReference type="InterPro" id="IPR016181">
    <property type="entry name" value="Acyl_CoA_acyltransferase"/>
</dbReference>
<dbReference type="InterPro" id="IPR038740">
    <property type="entry name" value="BioF2-like_GNAT_dom"/>
</dbReference>
<dbReference type="SUPFAM" id="SSF55729">
    <property type="entry name" value="Acyl-CoA N-acyltransferases (Nat)"/>
    <property type="match status" value="1"/>
</dbReference>
<keyword evidence="3" id="KW-1185">Reference proteome</keyword>
<gene>
    <name evidence="2" type="ORF">ACFPZN_14470</name>
</gene>
<comment type="caution">
    <text evidence="2">The sequence shown here is derived from an EMBL/GenBank/DDBJ whole genome shotgun (WGS) entry which is preliminary data.</text>
</comment>
<dbReference type="EMBL" id="JBHSON010000017">
    <property type="protein sequence ID" value="MFC5746827.1"/>
    <property type="molecule type" value="Genomic_DNA"/>
</dbReference>
<evidence type="ECO:0000313" key="2">
    <source>
        <dbReference type="EMBL" id="MFC5746827.1"/>
    </source>
</evidence>
<dbReference type="Gene3D" id="3.40.630.30">
    <property type="match status" value="1"/>
</dbReference>
<dbReference type="RefSeq" id="WP_378282445.1">
    <property type="nucleotide sequence ID" value="NZ_JBHSON010000017.1"/>
</dbReference>
<dbReference type="Proteomes" id="UP001596074">
    <property type="component" value="Unassembled WGS sequence"/>
</dbReference>
<proteinExistence type="predicted"/>
<name>A0ABW0ZVX1_9ACTN</name>
<protein>
    <submittedName>
        <fullName evidence="2">GNAT family N-acetyltransferase</fullName>
    </submittedName>
</protein>
<evidence type="ECO:0000259" key="1">
    <source>
        <dbReference type="Pfam" id="PF13480"/>
    </source>
</evidence>
<accession>A0ABW0ZVX1</accession>